<keyword evidence="2 4" id="KW-0195">Cyclin</keyword>
<evidence type="ECO:0000256" key="2">
    <source>
        <dbReference type="ARBA" id="ARBA00023127"/>
    </source>
</evidence>
<dbReference type="FunFam" id="1.10.472.10:FF:000001">
    <property type="entry name" value="G2/mitotic-specific cyclin"/>
    <property type="match status" value="1"/>
</dbReference>
<dbReference type="PANTHER" id="PTHR10177">
    <property type="entry name" value="CYCLINS"/>
    <property type="match status" value="1"/>
</dbReference>
<dbReference type="GO" id="GO:0044772">
    <property type="term" value="P:mitotic cell cycle phase transition"/>
    <property type="evidence" value="ECO:0007669"/>
    <property type="project" value="InterPro"/>
</dbReference>
<dbReference type="InterPro" id="IPR036915">
    <property type="entry name" value="Cyclin-like_sf"/>
</dbReference>
<evidence type="ECO:0000256" key="3">
    <source>
        <dbReference type="ARBA" id="ARBA00023306"/>
    </source>
</evidence>
<evidence type="ECO:0000256" key="4">
    <source>
        <dbReference type="RuleBase" id="RU000383"/>
    </source>
</evidence>
<proteinExistence type="inferred from homology"/>
<dbReference type="InterPro" id="IPR006671">
    <property type="entry name" value="Cyclin_N"/>
</dbReference>
<evidence type="ECO:0000259" key="6">
    <source>
        <dbReference type="SMART" id="SM00385"/>
    </source>
</evidence>
<dbReference type="GO" id="GO:0016538">
    <property type="term" value="F:cyclin-dependent protein serine/threonine kinase regulator activity"/>
    <property type="evidence" value="ECO:0007669"/>
    <property type="project" value="InterPro"/>
</dbReference>
<dbReference type="AlphaFoldDB" id="A0AAN9VSK1"/>
<feature type="region of interest" description="Disordered" evidence="5">
    <location>
        <begin position="1"/>
        <end position="24"/>
    </location>
</feature>
<dbReference type="SMART" id="SM01332">
    <property type="entry name" value="Cyclin_C"/>
    <property type="match status" value="1"/>
</dbReference>
<feature type="domain" description="Cyclin-like" evidence="6">
    <location>
        <begin position="277"/>
        <end position="361"/>
    </location>
</feature>
<keyword evidence="1" id="KW-0132">Cell division</keyword>
<organism evidence="8 9">
    <name type="scientific">Gryllus longicercus</name>
    <dbReference type="NCBI Taxonomy" id="2509291"/>
    <lineage>
        <taxon>Eukaryota</taxon>
        <taxon>Metazoa</taxon>
        <taxon>Ecdysozoa</taxon>
        <taxon>Arthropoda</taxon>
        <taxon>Hexapoda</taxon>
        <taxon>Insecta</taxon>
        <taxon>Pterygota</taxon>
        <taxon>Neoptera</taxon>
        <taxon>Polyneoptera</taxon>
        <taxon>Orthoptera</taxon>
        <taxon>Ensifera</taxon>
        <taxon>Gryllidea</taxon>
        <taxon>Grylloidea</taxon>
        <taxon>Gryllidae</taxon>
        <taxon>Gryllinae</taxon>
        <taxon>Gryllus</taxon>
    </lineage>
</organism>
<comment type="similarity">
    <text evidence="4">Belongs to the cyclin family.</text>
</comment>
<dbReference type="SMART" id="SM00385">
    <property type="entry name" value="CYCLIN"/>
    <property type="match status" value="2"/>
</dbReference>
<dbReference type="InterPro" id="IPR039361">
    <property type="entry name" value="Cyclin"/>
</dbReference>
<evidence type="ECO:0000259" key="7">
    <source>
        <dbReference type="SMART" id="SM01332"/>
    </source>
</evidence>
<dbReference type="GO" id="GO:0005634">
    <property type="term" value="C:nucleus"/>
    <property type="evidence" value="ECO:0007669"/>
    <property type="project" value="UniProtKB-ARBA"/>
</dbReference>
<dbReference type="PIRSF" id="PIRSF001771">
    <property type="entry name" value="Cyclin_A_B_D_E"/>
    <property type="match status" value="1"/>
</dbReference>
<accession>A0AAN9VSK1</accession>
<evidence type="ECO:0000256" key="5">
    <source>
        <dbReference type="SAM" id="MobiDB-lite"/>
    </source>
</evidence>
<evidence type="ECO:0000313" key="9">
    <source>
        <dbReference type="Proteomes" id="UP001378592"/>
    </source>
</evidence>
<evidence type="ECO:0000256" key="1">
    <source>
        <dbReference type="ARBA" id="ARBA00022618"/>
    </source>
</evidence>
<keyword evidence="9" id="KW-1185">Reference proteome</keyword>
<feature type="domain" description="Cyclin C-terminal" evidence="7">
    <location>
        <begin position="370"/>
        <end position="488"/>
    </location>
</feature>
<dbReference type="Pfam" id="PF02984">
    <property type="entry name" value="Cyclin_C"/>
    <property type="match status" value="1"/>
</dbReference>
<dbReference type="InterPro" id="IPR004367">
    <property type="entry name" value="Cyclin_C-dom"/>
</dbReference>
<feature type="domain" description="Cyclin-like" evidence="6">
    <location>
        <begin position="374"/>
        <end position="455"/>
    </location>
</feature>
<evidence type="ECO:0000313" key="8">
    <source>
        <dbReference type="EMBL" id="KAK7867335.1"/>
    </source>
</evidence>
<feature type="compositionally biased region" description="Low complexity" evidence="5">
    <location>
        <begin position="182"/>
        <end position="196"/>
    </location>
</feature>
<protein>
    <recommendedName>
        <fullName evidence="10">G2/mitotic-specific cyclin-B3</fullName>
    </recommendedName>
</protein>
<reference evidence="8 9" key="1">
    <citation type="submission" date="2024-03" db="EMBL/GenBank/DDBJ databases">
        <title>The genome assembly and annotation of the cricket Gryllus longicercus Weissman &amp; Gray.</title>
        <authorList>
            <person name="Szrajer S."/>
            <person name="Gray D."/>
            <person name="Ylla G."/>
        </authorList>
    </citation>
    <scope>NUCLEOTIDE SEQUENCE [LARGE SCALE GENOMIC DNA]</scope>
    <source>
        <strain evidence="8">DAG 2021-001</strain>
        <tissue evidence="8">Whole body minus gut</tissue>
    </source>
</reference>
<dbReference type="InterPro" id="IPR013763">
    <property type="entry name" value="Cyclin-like_dom"/>
</dbReference>
<evidence type="ECO:0008006" key="10">
    <source>
        <dbReference type="Google" id="ProtNLM"/>
    </source>
</evidence>
<dbReference type="InterPro" id="IPR046965">
    <property type="entry name" value="Cyclin_A/B-like"/>
</dbReference>
<dbReference type="SUPFAM" id="SSF47954">
    <property type="entry name" value="Cyclin-like"/>
    <property type="match status" value="2"/>
</dbReference>
<comment type="caution">
    <text evidence="8">The sequence shown here is derived from an EMBL/GenBank/DDBJ whole genome shotgun (WGS) entry which is preliminary data.</text>
</comment>
<feature type="region of interest" description="Disordered" evidence="5">
    <location>
        <begin position="147"/>
        <end position="214"/>
    </location>
</feature>
<name>A0AAN9VSK1_9ORTH</name>
<sequence>MDLTKQKQTGATSRRSIVTRSQTAATQIKPDLGKFTFSKRKAESPVKMLNKKSVFRDLTNKEVADEPVFGKFHDDKLALATKKLAKTKISEPIKRNTQTSRNKVTKLGSKQADSVISSYFRITKQAPKVKQEIPTFKKQEIAKASTQINQKVLPPRKLKTEPGKASQENKVPTVEVKKERTSTSSDSDISPLSSLSEDQNTSVATSPAWDPAAPPKRVLPPGVVDFDAENWSDPLQVSNYATDIFEYFKGIEPKFCIKDYMFLQKDLTSGMRTVVVDWMVELQENFELNHETLYLAVKILDTYLSKVLVKKTMLQLVAAASLFVASKYDERFPPSIEDHLYVCEGAYTKSQLMEMEISILKHIDYNLGFPISYRFLRRYARFAQVSMPTLTLARYILEYSLMDYSFISQSDSKLAAAALLLALKMKGTHEWSPNLQYASGYAVEDLKESTEKLNAMLHRIARSGLKLNSIKNKYSHKIFFEVAKMPLLEDLSFS</sequence>
<keyword evidence="3" id="KW-0131">Cell cycle</keyword>
<dbReference type="Pfam" id="PF00134">
    <property type="entry name" value="Cyclin_N"/>
    <property type="match status" value="1"/>
</dbReference>
<dbReference type="Gene3D" id="1.10.472.10">
    <property type="entry name" value="Cyclin-like"/>
    <property type="match status" value="2"/>
</dbReference>
<dbReference type="Proteomes" id="UP001378592">
    <property type="component" value="Unassembled WGS sequence"/>
</dbReference>
<dbReference type="EMBL" id="JAZDUA010000122">
    <property type="protein sequence ID" value="KAK7867335.1"/>
    <property type="molecule type" value="Genomic_DNA"/>
</dbReference>
<gene>
    <name evidence="8" type="ORF">R5R35_001110</name>
</gene>
<dbReference type="GO" id="GO:0051301">
    <property type="term" value="P:cell division"/>
    <property type="evidence" value="ECO:0007669"/>
    <property type="project" value="UniProtKB-KW"/>
</dbReference>